<reference evidence="5" key="1">
    <citation type="submission" date="2017-02" db="UniProtKB">
        <authorList>
            <consortium name="WormBaseParasite"/>
        </authorList>
    </citation>
    <scope>IDENTIFICATION</scope>
</reference>
<evidence type="ECO:0000256" key="2">
    <source>
        <dbReference type="SAM" id="MobiDB-lite"/>
    </source>
</evidence>
<gene>
    <name evidence="3" type="ORF">TASK_LOCUS209</name>
</gene>
<feature type="coiled-coil region" evidence="1">
    <location>
        <begin position="43"/>
        <end position="81"/>
    </location>
</feature>
<evidence type="ECO:0000313" key="5">
    <source>
        <dbReference type="WBParaSite" id="TASK_0000020801-mRNA-1"/>
    </source>
</evidence>
<dbReference type="OrthoDB" id="6245032at2759"/>
<protein>
    <submittedName>
        <fullName evidence="3 5">Uncharacterized protein</fullName>
    </submittedName>
</protein>
<name>A0A0R3VSQ3_TAEAS</name>
<keyword evidence="1" id="KW-0175">Coiled coil</keyword>
<proteinExistence type="predicted"/>
<reference evidence="3 4" key="2">
    <citation type="submission" date="2018-11" db="EMBL/GenBank/DDBJ databases">
        <authorList>
            <consortium name="Pathogen Informatics"/>
        </authorList>
    </citation>
    <scope>NUCLEOTIDE SEQUENCE [LARGE SCALE GENOMIC DNA]</scope>
</reference>
<evidence type="ECO:0000256" key="1">
    <source>
        <dbReference type="SAM" id="Coils"/>
    </source>
</evidence>
<dbReference type="EMBL" id="UYRS01000022">
    <property type="protein sequence ID" value="VDK20457.1"/>
    <property type="molecule type" value="Genomic_DNA"/>
</dbReference>
<dbReference type="Proteomes" id="UP000282613">
    <property type="component" value="Unassembled WGS sequence"/>
</dbReference>
<feature type="region of interest" description="Disordered" evidence="2">
    <location>
        <begin position="82"/>
        <end position="121"/>
    </location>
</feature>
<dbReference type="AlphaFoldDB" id="A0A0R3VSQ3"/>
<feature type="compositionally biased region" description="Polar residues" evidence="2">
    <location>
        <begin position="87"/>
        <end position="97"/>
    </location>
</feature>
<evidence type="ECO:0000313" key="4">
    <source>
        <dbReference type="Proteomes" id="UP000282613"/>
    </source>
</evidence>
<organism evidence="5">
    <name type="scientific">Taenia asiatica</name>
    <name type="common">Asian tapeworm</name>
    <dbReference type="NCBI Taxonomy" id="60517"/>
    <lineage>
        <taxon>Eukaryota</taxon>
        <taxon>Metazoa</taxon>
        <taxon>Spiralia</taxon>
        <taxon>Lophotrochozoa</taxon>
        <taxon>Platyhelminthes</taxon>
        <taxon>Cestoda</taxon>
        <taxon>Eucestoda</taxon>
        <taxon>Cyclophyllidea</taxon>
        <taxon>Taeniidae</taxon>
        <taxon>Taenia</taxon>
    </lineage>
</organism>
<evidence type="ECO:0000313" key="3">
    <source>
        <dbReference type="EMBL" id="VDK20457.1"/>
    </source>
</evidence>
<dbReference type="WBParaSite" id="TASK_0000020801-mRNA-1">
    <property type="protein sequence ID" value="TASK_0000020801-mRNA-1"/>
    <property type="gene ID" value="TASK_0000020801"/>
</dbReference>
<keyword evidence="4" id="KW-1185">Reference proteome</keyword>
<accession>A0A0R3VSQ3</accession>
<sequence>MDDLGKDVAYFTSILNSICIEEQKAEDLYQDIRTGFKKSVVQVKRKEDEGEKEEELSESLIQEIENALSKARLALEKSELRAEKSNKISNQSTNYSQLDKKALKTPNRVNSDKSKSQRQTVVRGITSDINKCISSTSKNRPRIERARVQAQNINGPKTTDCWELNPNVVERINDVIALSKSVEEFSKEAHLSTKDTSARDSFLAYCNSLSSNTSGDIDILISRRYFAENLPKLLELLKQFFQVLDVIDWNVATPGQHQWRDQMLENLIALFNIAEHFKPLLLGDENTTVKIADPPRQRDSAPSIETIWRAYVCSGQKVPASYTDPPVEIPSRGFRLTFGPAVFSNDPEVHRDLQQMVDLWSDIFRLQRRLRFLDYIETRLLHWLRLIAEQPTYAYYYRCLNVFQQ</sequence>